<evidence type="ECO:0000256" key="4">
    <source>
        <dbReference type="ARBA" id="ARBA00022723"/>
    </source>
</evidence>
<feature type="region of interest" description="Disordered" evidence="7">
    <location>
        <begin position="376"/>
        <end position="404"/>
    </location>
</feature>
<evidence type="ECO:0000256" key="5">
    <source>
        <dbReference type="ARBA" id="ARBA00022801"/>
    </source>
</evidence>
<dbReference type="SUPFAM" id="SSF50324">
    <property type="entry name" value="Inorganic pyrophosphatase"/>
    <property type="match status" value="1"/>
</dbReference>
<protein>
    <recommendedName>
        <fullName evidence="3">inorganic diphosphatase</fullName>
        <ecNumber evidence="3">3.6.1.1</ecNumber>
    </recommendedName>
</protein>
<feature type="compositionally biased region" description="Basic and acidic residues" evidence="7">
    <location>
        <begin position="385"/>
        <end position="404"/>
    </location>
</feature>
<evidence type="ECO:0000256" key="6">
    <source>
        <dbReference type="ARBA" id="ARBA00022842"/>
    </source>
</evidence>
<evidence type="ECO:0000256" key="7">
    <source>
        <dbReference type="SAM" id="MobiDB-lite"/>
    </source>
</evidence>
<dbReference type="EMBL" id="CAXAMM010040684">
    <property type="protein sequence ID" value="CAK9094699.1"/>
    <property type="molecule type" value="Genomic_DNA"/>
</dbReference>
<comment type="caution">
    <text evidence="8">The sequence shown here is derived from an EMBL/GenBank/DDBJ whole genome shotgun (WGS) entry which is preliminary data.</text>
</comment>
<feature type="compositionally biased region" description="Low complexity" evidence="7">
    <location>
        <begin position="1"/>
        <end position="23"/>
    </location>
</feature>
<organism evidence="8 9">
    <name type="scientific">Durusdinium trenchii</name>
    <dbReference type="NCBI Taxonomy" id="1381693"/>
    <lineage>
        <taxon>Eukaryota</taxon>
        <taxon>Sar</taxon>
        <taxon>Alveolata</taxon>
        <taxon>Dinophyceae</taxon>
        <taxon>Suessiales</taxon>
        <taxon>Symbiodiniaceae</taxon>
        <taxon>Durusdinium</taxon>
    </lineage>
</organism>
<dbReference type="PROSITE" id="PS00387">
    <property type="entry name" value="PPASE"/>
    <property type="match status" value="1"/>
</dbReference>
<comment type="cofactor">
    <cofactor evidence="1">
        <name>Mg(2+)</name>
        <dbReference type="ChEBI" id="CHEBI:18420"/>
    </cofactor>
</comment>
<dbReference type="Gene3D" id="3.90.80.10">
    <property type="entry name" value="Inorganic pyrophosphatase"/>
    <property type="match status" value="1"/>
</dbReference>
<keyword evidence="5" id="KW-0378">Hydrolase</keyword>
<gene>
    <name evidence="8" type="ORF">SCF082_LOCUS44496</name>
</gene>
<dbReference type="Pfam" id="PF00719">
    <property type="entry name" value="Pyrophosphatase"/>
    <property type="match status" value="1"/>
</dbReference>
<dbReference type="EC" id="3.6.1.1" evidence="3"/>
<reference evidence="8 9" key="1">
    <citation type="submission" date="2024-02" db="EMBL/GenBank/DDBJ databases">
        <authorList>
            <person name="Chen Y."/>
            <person name="Shah S."/>
            <person name="Dougan E. K."/>
            <person name="Thang M."/>
            <person name="Chan C."/>
        </authorList>
    </citation>
    <scope>NUCLEOTIDE SEQUENCE [LARGE SCALE GENOMIC DNA]</scope>
</reference>
<name>A0ABP0R3F1_9DINO</name>
<feature type="compositionally biased region" description="Pro residues" evidence="7">
    <location>
        <begin position="70"/>
        <end position="80"/>
    </location>
</feature>
<accession>A0ABP0R3F1</accession>
<evidence type="ECO:0000313" key="9">
    <source>
        <dbReference type="Proteomes" id="UP001642464"/>
    </source>
</evidence>
<evidence type="ECO:0000256" key="1">
    <source>
        <dbReference type="ARBA" id="ARBA00001946"/>
    </source>
</evidence>
<comment type="similarity">
    <text evidence="2">Belongs to the PPase family.</text>
</comment>
<feature type="region of interest" description="Disordered" evidence="7">
    <location>
        <begin position="125"/>
        <end position="145"/>
    </location>
</feature>
<feature type="region of interest" description="Disordered" evidence="7">
    <location>
        <begin position="1"/>
        <end position="26"/>
    </location>
</feature>
<dbReference type="InterPro" id="IPR036649">
    <property type="entry name" value="Pyrophosphatase_sf"/>
</dbReference>
<feature type="region of interest" description="Disordered" evidence="7">
    <location>
        <begin position="65"/>
        <end position="97"/>
    </location>
</feature>
<evidence type="ECO:0000313" key="8">
    <source>
        <dbReference type="EMBL" id="CAK9094699.1"/>
    </source>
</evidence>
<dbReference type="PANTHER" id="PTHR10286">
    <property type="entry name" value="INORGANIC PYROPHOSPHATASE"/>
    <property type="match status" value="1"/>
</dbReference>
<dbReference type="Proteomes" id="UP001642464">
    <property type="component" value="Unassembled WGS sequence"/>
</dbReference>
<keyword evidence="6" id="KW-0460">Magnesium</keyword>
<evidence type="ECO:0000256" key="2">
    <source>
        <dbReference type="ARBA" id="ARBA00006220"/>
    </source>
</evidence>
<dbReference type="InterPro" id="IPR008162">
    <property type="entry name" value="Pyrophosphatase"/>
</dbReference>
<keyword evidence="9" id="KW-1185">Reference proteome</keyword>
<sequence>MLSPGLSRLASRPRSSLPASAARADADEGRTAGSAGALVALAAALALVPLLLLLPKSGQAASSAFNLPSPGAPPHAPPSLPAGAHADATSGSTAPNAASTVGSLAGVTLTCLLFRSVYHAVATGPVPPRERLASGGTTPRAKQAKMSPCASARALALDQELLESPSQWHKVSLFLRDWLDDETGLLHFVTEMPRGSLKKFELQTTLEGNLIREDAKATEKLKAFGKPVPFNYGCFPQTYRDPLQHDELHCAPGDDDPLDVIDVSFRTLRVGEVALCRVLGAVCLIDEGQADWKIFVTSQLEDDGGAPLHSMTEVERRWPNRAMQILTWMDDFKQHQDTGATHLHYHVHSSEVALSIVRKDHEAYKRLVAEADEHGYARGCPGDRTMNDGRCPDGRRPKPDLTIA</sequence>
<evidence type="ECO:0000256" key="3">
    <source>
        <dbReference type="ARBA" id="ARBA00012146"/>
    </source>
</evidence>
<keyword evidence="4" id="KW-0479">Metal-binding</keyword>
<proteinExistence type="inferred from homology"/>